<dbReference type="EMBL" id="CP103416">
    <property type="protein sequence ID" value="UVW34895.1"/>
    <property type="molecule type" value="Genomic_DNA"/>
</dbReference>
<organism evidence="1 2">
    <name type="scientific">SAR92 clade bacterium H455</name>
    <dbReference type="NCBI Taxonomy" id="2974818"/>
    <lineage>
        <taxon>Bacteria</taxon>
        <taxon>Pseudomonadati</taxon>
        <taxon>Pseudomonadota</taxon>
        <taxon>Gammaproteobacteria</taxon>
        <taxon>Cellvibrionales</taxon>
        <taxon>Porticoccaceae</taxon>
        <taxon>SAR92 clade</taxon>
    </lineage>
</organism>
<gene>
    <name evidence="1" type="ORF">NYF23_12895</name>
</gene>
<evidence type="ECO:0000313" key="2">
    <source>
        <dbReference type="Proteomes" id="UP001059934"/>
    </source>
</evidence>
<proteinExistence type="predicted"/>
<dbReference type="InterPro" id="IPR011856">
    <property type="entry name" value="tRNA_endonuc-like_dom_sf"/>
</dbReference>
<evidence type="ECO:0008006" key="3">
    <source>
        <dbReference type="Google" id="ProtNLM"/>
    </source>
</evidence>
<evidence type="ECO:0000313" key="1">
    <source>
        <dbReference type="EMBL" id="UVW34895.1"/>
    </source>
</evidence>
<dbReference type="Proteomes" id="UP001059934">
    <property type="component" value="Chromosome"/>
</dbReference>
<reference evidence="1" key="1">
    <citation type="submission" date="2022-08" db="EMBL/GenBank/DDBJ databases">
        <title>Catabolic pathway analysis in culturable SAR92 clade bacteria reveals their overlooked roles in DMSP degradation in coastal seas.</title>
        <authorList>
            <person name="He X."/>
            <person name="Zhang X."/>
            <person name="Zhang Y."/>
        </authorList>
    </citation>
    <scope>NUCLEOTIDE SEQUENCE</scope>
    <source>
        <strain evidence="1">H455</strain>
    </source>
</reference>
<sequence length="318" mass="36621">MQVFQNDKGVLTPIEKDSFRLEKDIQSLIEENMETLFGLEFVCSEFAVAEFRLDSLAYDGQNNSFVIVEYKRGHSYSVVDQGYSYLSVMLNNKAEFILEYNEKTGKQLKRNDIDWTSSRVIFVSPSFNTYQKNSVNFKDVPFELWEIKKFEGGLVALEQQVSNSNESIENISGSNPNSVIKKVTTEVKVSSEAQLTSGLSTELIEVWDAFRSQLLELPNTSVHTTQNYVSVKYDGTALIYVRFRKKELVCEIVRGNVYPDGKTRKKFFEIDDPKGVTGVRDWTWKSGVKGSVYTFSIKSLDELDYRMYLVKQKYEYMS</sequence>
<dbReference type="Gene3D" id="3.40.1350.10">
    <property type="match status" value="1"/>
</dbReference>
<name>A0ABY5TMC0_9GAMM</name>
<keyword evidence="2" id="KW-1185">Reference proteome</keyword>
<protein>
    <recommendedName>
        <fullName evidence="3">DUF5655 domain-containing protein</fullName>
    </recommendedName>
</protein>
<accession>A0ABY5TMC0</accession>